<gene>
    <name evidence="3" type="ORF">AYR66_17925</name>
</gene>
<organism evidence="3 4">
    <name type="scientific">Noviherbaspirillum denitrificans</name>
    <dbReference type="NCBI Taxonomy" id="1968433"/>
    <lineage>
        <taxon>Bacteria</taxon>
        <taxon>Pseudomonadati</taxon>
        <taxon>Pseudomonadota</taxon>
        <taxon>Betaproteobacteria</taxon>
        <taxon>Burkholderiales</taxon>
        <taxon>Oxalobacteraceae</taxon>
        <taxon>Noviherbaspirillum</taxon>
    </lineage>
</organism>
<feature type="region of interest" description="Disordered" evidence="1">
    <location>
        <begin position="168"/>
        <end position="200"/>
    </location>
</feature>
<proteinExistence type="predicted"/>
<evidence type="ECO:0000313" key="3">
    <source>
        <dbReference type="EMBL" id="OWW21074.1"/>
    </source>
</evidence>
<comment type="caution">
    <text evidence="3">The sequence shown here is derived from an EMBL/GenBank/DDBJ whole genome shotgun (WGS) entry which is preliminary data.</text>
</comment>
<sequence length="200" mass="21379">MRLPPLLALLLLAPLPALAVEDFSGAWVGWICPSGVQRDSGKCSNFVLELHQKDDQLCGAHMFATAGAERLDEGMAPSVLGEIANDVATVVAMSTRVNPPVKVRVELKKSNGMLHWIRMEHPPGDYLLPKSTHMSRSKSKTLFAPVFEQELKAACSSAFVMAAQEAEKRAKEAAAREQAARAAPAAAAPADTASPVQARP</sequence>
<dbReference type="Proteomes" id="UP000197535">
    <property type="component" value="Unassembled WGS sequence"/>
</dbReference>
<feature type="signal peptide" evidence="2">
    <location>
        <begin position="1"/>
        <end position="19"/>
    </location>
</feature>
<keyword evidence="4" id="KW-1185">Reference proteome</keyword>
<accession>A0A254TEP6</accession>
<dbReference type="EMBL" id="LSTO01000001">
    <property type="protein sequence ID" value="OWW21074.1"/>
    <property type="molecule type" value="Genomic_DNA"/>
</dbReference>
<feature type="compositionally biased region" description="Low complexity" evidence="1">
    <location>
        <begin position="180"/>
        <end position="190"/>
    </location>
</feature>
<protein>
    <submittedName>
        <fullName evidence="3">Uncharacterized protein</fullName>
    </submittedName>
</protein>
<keyword evidence="2" id="KW-0732">Signal</keyword>
<dbReference type="AlphaFoldDB" id="A0A254TEP6"/>
<feature type="chain" id="PRO_5013236673" evidence="2">
    <location>
        <begin position="20"/>
        <end position="200"/>
    </location>
</feature>
<feature type="compositionally biased region" description="Basic and acidic residues" evidence="1">
    <location>
        <begin position="168"/>
        <end position="179"/>
    </location>
</feature>
<evidence type="ECO:0000313" key="4">
    <source>
        <dbReference type="Proteomes" id="UP000197535"/>
    </source>
</evidence>
<dbReference type="RefSeq" id="WP_088707929.1">
    <property type="nucleotide sequence ID" value="NZ_LSTO01000001.1"/>
</dbReference>
<name>A0A254TEP6_9BURK</name>
<evidence type="ECO:0000256" key="2">
    <source>
        <dbReference type="SAM" id="SignalP"/>
    </source>
</evidence>
<reference evidence="3 4" key="1">
    <citation type="submission" date="2016-02" db="EMBL/GenBank/DDBJ databases">
        <authorList>
            <person name="Wen L."/>
            <person name="He K."/>
            <person name="Yang H."/>
        </authorList>
    </citation>
    <scope>NUCLEOTIDE SEQUENCE [LARGE SCALE GENOMIC DNA]</scope>
    <source>
        <strain evidence="3 4">TSA40</strain>
    </source>
</reference>
<evidence type="ECO:0000256" key="1">
    <source>
        <dbReference type="SAM" id="MobiDB-lite"/>
    </source>
</evidence>
<dbReference type="OrthoDB" id="8909301at2"/>